<dbReference type="PANTHER" id="PTHR47165">
    <property type="entry name" value="OS03G0429900 PROTEIN"/>
    <property type="match status" value="1"/>
</dbReference>
<protein>
    <recommendedName>
        <fullName evidence="5">Replication protein A OB domain-containing protein</fullName>
    </recommendedName>
</protein>
<evidence type="ECO:0008006" key="5">
    <source>
        <dbReference type="Google" id="ProtNLM"/>
    </source>
</evidence>
<dbReference type="Proteomes" id="UP000077755">
    <property type="component" value="Chromosome 7"/>
</dbReference>
<feature type="compositionally biased region" description="Polar residues" evidence="1">
    <location>
        <begin position="213"/>
        <end position="226"/>
    </location>
</feature>
<keyword evidence="4" id="KW-1185">Reference proteome</keyword>
<dbReference type="PANTHER" id="PTHR47165:SF4">
    <property type="entry name" value="OS03G0429900 PROTEIN"/>
    <property type="match status" value="1"/>
</dbReference>
<dbReference type="Gene3D" id="2.40.50.140">
    <property type="entry name" value="Nucleic acid-binding proteins"/>
    <property type="match status" value="2"/>
</dbReference>
<accession>A0A161ZLM1</accession>
<evidence type="ECO:0000256" key="1">
    <source>
        <dbReference type="SAM" id="MobiDB-lite"/>
    </source>
</evidence>
<dbReference type="EMBL" id="LNRQ01000007">
    <property type="protein sequence ID" value="KZM87010.1"/>
    <property type="molecule type" value="Genomic_DNA"/>
</dbReference>
<reference evidence="3" key="2">
    <citation type="submission" date="2022-03" db="EMBL/GenBank/DDBJ databases">
        <title>Draft title - Genomic analysis of global carrot germplasm unveils the trajectory of domestication and the origin of high carotenoid orange carrot.</title>
        <authorList>
            <person name="Iorizzo M."/>
            <person name="Ellison S."/>
            <person name="Senalik D."/>
            <person name="Macko-Podgorni A."/>
            <person name="Grzebelus D."/>
            <person name="Bostan H."/>
            <person name="Rolling W."/>
            <person name="Curaba J."/>
            <person name="Simon P."/>
        </authorList>
    </citation>
    <scope>NUCLEOTIDE SEQUENCE</scope>
    <source>
        <tissue evidence="3">Leaf</tissue>
    </source>
</reference>
<evidence type="ECO:0000313" key="3">
    <source>
        <dbReference type="EMBL" id="WOH08343.1"/>
    </source>
</evidence>
<proteinExistence type="predicted"/>
<organism evidence="2">
    <name type="scientific">Daucus carota subsp. sativus</name>
    <name type="common">Carrot</name>
    <dbReference type="NCBI Taxonomy" id="79200"/>
    <lineage>
        <taxon>Eukaryota</taxon>
        <taxon>Viridiplantae</taxon>
        <taxon>Streptophyta</taxon>
        <taxon>Embryophyta</taxon>
        <taxon>Tracheophyta</taxon>
        <taxon>Spermatophyta</taxon>
        <taxon>Magnoliopsida</taxon>
        <taxon>eudicotyledons</taxon>
        <taxon>Gunneridae</taxon>
        <taxon>Pentapetalae</taxon>
        <taxon>asterids</taxon>
        <taxon>campanulids</taxon>
        <taxon>Apiales</taxon>
        <taxon>Apiaceae</taxon>
        <taxon>Apioideae</taxon>
        <taxon>Scandiceae</taxon>
        <taxon>Daucinae</taxon>
        <taxon>Daucus</taxon>
        <taxon>Daucus sect. Daucus</taxon>
    </lineage>
</organism>
<evidence type="ECO:0000313" key="4">
    <source>
        <dbReference type="Proteomes" id="UP000077755"/>
    </source>
</evidence>
<evidence type="ECO:0000313" key="2">
    <source>
        <dbReference type="EMBL" id="KZM87010.1"/>
    </source>
</evidence>
<dbReference type="EMBL" id="CP093349">
    <property type="protein sequence ID" value="WOH08343.1"/>
    <property type="molecule type" value="Genomic_DNA"/>
</dbReference>
<dbReference type="STRING" id="79200.A0A161ZLM1"/>
<dbReference type="InterPro" id="IPR012340">
    <property type="entry name" value="NA-bd_OB-fold"/>
</dbReference>
<gene>
    <name evidence="2" type="ORF">DCAR_024144</name>
    <name evidence="3" type="ORF">DCAR_0727782</name>
</gene>
<dbReference type="Gramene" id="KZM87010">
    <property type="protein sequence ID" value="KZM87010"/>
    <property type="gene ID" value="DCAR_024144"/>
</dbReference>
<reference evidence="2" key="1">
    <citation type="journal article" date="2016" name="Nat. Genet.">
        <title>A high-quality carrot genome assembly provides new insights into carotenoid accumulation and asterid genome evolution.</title>
        <authorList>
            <person name="Iorizzo M."/>
            <person name="Ellison S."/>
            <person name="Senalik D."/>
            <person name="Zeng P."/>
            <person name="Satapoomin P."/>
            <person name="Huang J."/>
            <person name="Bowman M."/>
            <person name="Iovene M."/>
            <person name="Sanseverino W."/>
            <person name="Cavagnaro P."/>
            <person name="Yildiz M."/>
            <person name="Macko-Podgorni A."/>
            <person name="Moranska E."/>
            <person name="Grzebelus E."/>
            <person name="Grzebelus D."/>
            <person name="Ashrafi H."/>
            <person name="Zheng Z."/>
            <person name="Cheng S."/>
            <person name="Spooner D."/>
            <person name="Van Deynze A."/>
            <person name="Simon P."/>
        </authorList>
    </citation>
    <scope>NUCLEOTIDE SEQUENCE [LARGE SCALE GENOMIC DNA]</scope>
    <source>
        <tissue evidence="2">Leaf</tissue>
    </source>
</reference>
<sequence length="450" mass="52134">MRFYHYSDVVGVIDGQPVKNNYNKGDVDRSMVKFGVTDGKYYAIVTFFNELGDTLLKALEQKLQNPVIIIIASAKISEWKDEVGLTNYPATRFYLNCKTPCCQNYPWKLVEKRFKCRKYGKFKPYLDRRYKFCMLCSNETGSIPVLWSDKELTRVTGKTVYDVLADESQENVLQGSNMYTVVTVSDAEEISSHHNPAEYISAEIKQTEISQDTNVIKSSSPPTGESTTKTRARKTTDAIELQLPQKTPHRRVKHNVRMQAFVPTFLMEKLLKIFFVGRMYTITNFQVKEYTELDKWKCVTTGKQLMFTNQTRAKEIDERKYFIPQNCFDFCDLGDVKNFVKQSTYLADVVGAVRRRDDLKIVHTKEGTDKPQIRMTISDRRTYLNVTLWNDLAECFQQEISSTKFEEPMIVIIAVGKVGVFQDEFDICNFSPTTYYINYDHHSVAELRKV</sequence>
<name>A0A161ZLM1_DAUCS</name>
<dbReference type="SUPFAM" id="SSF50249">
    <property type="entry name" value="Nucleic acid-binding proteins"/>
    <property type="match status" value="1"/>
</dbReference>
<feature type="region of interest" description="Disordered" evidence="1">
    <location>
        <begin position="213"/>
        <end position="234"/>
    </location>
</feature>
<dbReference type="AlphaFoldDB" id="A0A161ZLM1"/>